<name>A0A6T2DTV4_9EUGL</name>
<accession>A0A6T2DTV4</accession>
<dbReference type="AlphaFoldDB" id="A0A6T2DTV4"/>
<dbReference type="EMBL" id="HBJA01098505">
    <property type="protein sequence ID" value="CAE0822850.1"/>
    <property type="molecule type" value="Transcribed_RNA"/>
</dbReference>
<protein>
    <submittedName>
        <fullName evidence="2">Uncharacterized protein</fullName>
    </submittedName>
</protein>
<dbReference type="EMBL" id="HBJA01098506">
    <property type="protein sequence ID" value="CAE0822851.1"/>
    <property type="molecule type" value="Transcribed_RNA"/>
</dbReference>
<gene>
    <name evidence="1" type="ORF">EGYM00163_LOCUS34051</name>
    <name evidence="2" type="ORF">EGYM00163_LOCUS34052</name>
</gene>
<reference evidence="2" key="1">
    <citation type="submission" date="2021-01" db="EMBL/GenBank/DDBJ databases">
        <authorList>
            <person name="Corre E."/>
            <person name="Pelletier E."/>
            <person name="Niang G."/>
            <person name="Scheremetjew M."/>
            <person name="Finn R."/>
            <person name="Kale V."/>
            <person name="Holt S."/>
            <person name="Cochrane G."/>
            <person name="Meng A."/>
            <person name="Brown T."/>
            <person name="Cohen L."/>
        </authorList>
    </citation>
    <scope>NUCLEOTIDE SEQUENCE</scope>
    <source>
        <strain evidence="2">CCMP1594</strain>
    </source>
</reference>
<sequence length="121" mass="13830">MCFLQLSVMHCQLLLLPDHTAPMHRSGALSNAPSLAKNMGMAAEKRSQRVHRMEKGKHQLLLPKQPHHDCILVSSNSNHLGCTSSKNCRYILQKKSPCTHKHAYHANMIKRLKDILWFEKP</sequence>
<evidence type="ECO:0000313" key="1">
    <source>
        <dbReference type="EMBL" id="CAE0822850.1"/>
    </source>
</evidence>
<evidence type="ECO:0000313" key="2">
    <source>
        <dbReference type="EMBL" id="CAE0822851.1"/>
    </source>
</evidence>
<proteinExistence type="predicted"/>
<organism evidence="2">
    <name type="scientific">Eutreptiella gymnastica</name>
    <dbReference type="NCBI Taxonomy" id="73025"/>
    <lineage>
        <taxon>Eukaryota</taxon>
        <taxon>Discoba</taxon>
        <taxon>Euglenozoa</taxon>
        <taxon>Euglenida</taxon>
        <taxon>Spirocuta</taxon>
        <taxon>Euglenophyceae</taxon>
        <taxon>Eutreptiales</taxon>
        <taxon>Eutreptiaceae</taxon>
        <taxon>Eutreptiella</taxon>
    </lineage>
</organism>